<comment type="subcellular location">
    <subcellularLocation>
        <location evidence="2">Cytoplasm</location>
    </subcellularLocation>
    <subcellularLocation>
        <location evidence="1">Nucleus</location>
    </subcellularLocation>
</comment>
<dbReference type="AlphaFoldDB" id="A0A915DYA8"/>
<evidence type="ECO:0000313" key="6">
    <source>
        <dbReference type="WBParaSite" id="jg24000"/>
    </source>
</evidence>
<accession>A0A915DYA8</accession>
<dbReference type="SUPFAM" id="SSF118359">
    <property type="entry name" value="Expressed protein At2g23090/F21P24.15"/>
    <property type="match status" value="1"/>
</dbReference>
<keyword evidence="5" id="KW-1185">Reference proteome</keyword>
<keyword evidence="3" id="KW-0963">Cytoplasm</keyword>
<dbReference type="PANTHER" id="PTHR21213:SF0">
    <property type="entry name" value="ZINC FINGER PROTEIN 706"/>
    <property type="match status" value="1"/>
</dbReference>
<evidence type="ECO:0000256" key="4">
    <source>
        <dbReference type="ARBA" id="ARBA00023242"/>
    </source>
</evidence>
<protein>
    <submittedName>
        <fullName evidence="6">Zinc finger protein 706</fullName>
    </submittedName>
</protein>
<keyword evidence="4" id="KW-0539">Nucleus</keyword>
<dbReference type="GO" id="GO:0005737">
    <property type="term" value="C:cytoplasm"/>
    <property type="evidence" value="ECO:0007669"/>
    <property type="project" value="UniProtKB-SubCell"/>
</dbReference>
<evidence type="ECO:0000256" key="1">
    <source>
        <dbReference type="ARBA" id="ARBA00004123"/>
    </source>
</evidence>
<organism evidence="5 6">
    <name type="scientific">Ditylenchus dipsaci</name>
    <dbReference type="NCBI Taxonomy" id="166011"/>
    <lineage>
        <taxon>Eukaryota</taxon>
        <taxon>Metazoa</taxon>
        <taxon>Ecdysozoa</taxon>
        <taxon>Nematoda</taxon>
        <taxon>Chromadorea</taxon>
        <taxon>Rhabditida</taxon>
        <taxon>Tylenchina</taxon>
        <taxon>Tylenchomorpha</taxon>
        <taxon>Sphaerularioidea</taxon>
        <taxon>Anguinidae</taxon>
        <taxon>Anguininae</taxon>
        <taxon>Ditylenchus</taxon>
    </lineage>
</organism>
<dbReference type="InterPro" id="IPR045230">
    <property type="entry name" value="MBS1/2-like"/>
</dbReference>
<dbReference type="Gene3D" id="4.10.1050.10">
    <property type="entry name" value="At2g23090-like"/>
    <property type="match status" value="1"/>
</dbReference>
<reference evidence="6" key="1">
    <citation type="submission" date="2022-11" db="UniProtKB">
        <authorList>
            <consortium name="WormBaseParasite"/>
        </authorList>
    </citation>
    <scope>IDENTIFICATION</scope>
</reference>
<dbReference type="InterPro" id="IPR026939">
    <property type="entry name" value="ZNF706/At2g23090_sf"/>
</dbReference>
<name>A0A915DYA8_9BILA</name>
<dbReference type="PANTHER" id="PTHR21213">
    <property type="entry name" value="GEO09665P1-RELATED"/>
    <property type="match status" value="1"/>
</dbReference>
<dbReference type="Proteomes" id="UP000887574">
    <property type="component" value="Unplaced"/>
</dbReference>
<evidence type="ECO:0000256" key="2">
    <source>
        <dbReference type="ARBA" id="ARBA00004496"/>
    </source>
</evidence>
<evidence type="ECO:0000256" key="3">
    <source>
        <dbReference type="ARBA" id="ARBA00022490"/>
    </source>
</evidence>
<dbReference type="GO" id="GO:0005634">
    <property type="term" value="C:nucleus"/>
    <property type="evidence" value="ECO:0007669"/>
    <property type="project" value="UniProtKB-SubCell"/>
</dbReference>
<sequence>MKQAAQAKNLKKQEVLRKQVGVDQKTAAQKALIFKCPVCRYVDDAGCQKLQNHFESKHPKSPLPAELVDIAT</sequence>
<dbReference type="WBParaSite" id="jg24000">
    <property type="protein sequence ID" value="jg24000"/>
    <property type="gene ID" value="jg24000"/>
</dbReference>
<proteinExistence type="predicted"/>
<evidence type="ECO:0000313" key="5">
    <source>
        <dbReference type="Proteomes" id="UP000887574"/>
    </source>
</evidence>